<dbReference type="InterPro" id="IPR050546">
    <property type="entry name" value="Glycosyl_Hydrlase_16"/>
</dbReference>
<dbReference type="Gene3D" id="2.60.120.200">
    <property type="match status" value="1"/>
</dbReference>
<evidence type="ECO:0000313" key="1">
    <source>
        <dbReference type="Proteomes" id="UP000887540"/>
    </source>
</evidence>
<proteinExistence type="predicted"/>
<reference evidence="2" key="1">
    <citation type="submission" date="2022-11" db="UniProtKB">
        <authorList>
            <consortium name="WormBaseParasite"/>
        </authorList>
    </citation>
    <scope>IDENTIFICATION</scope>
</reference>
<dbReference type="AlphaFoldDB" id="A0A914CET9"/>
<dbReference type="PANTHER" id="PTHR10963">
    <property type="entry name" value="GLYCOSYL HYDROLASE-RELATED"/>
    <property type="match status" value="1"/>
</dbReference>
<dbReference type="SUPFAM" id="SSF49899">
    <property type="entry name" value="Concanavalin A-like lectins/glucanases"/>
    <property type="match status" value="1"/>
</dbReference>
<keyword evidence="1" id="KW-1185">Reference proteome</keyword>
<organism evidence="1 2">
    <name type="scientific">Acrobeloides nanus</name>
    <dbReference type="NCBI Taxonomy" id="290746"/>
    <lineage>
        <taxon>Eukaryota</taxon>
        <taxon>Metazoa</taxon>
        <taxon>Ecdysozoa</taxon>
        <taxon>Nematoda</taxon>
        <taxon>Chromadorea</taxon>
        <taxon>Rhabditida</taxon>
        <taxon>Tylenchina</taxon>
        <taxon>Cephalobomorpha</taxon>
        <taxon>Cephaloboidea</taxon>
        <taxon>Cephalobidae</taxon>
        <taxon>Acrobeloides</taxon>
    </lineage>
</organism>
<dbReference type="WBParaSite" id="ACRNAN_Path_978.g3764.t1">
    <property type="protein sequence ID" value="ACRNAN_Path_978.g3764.t1"/>
    <property type="gene ID" value="ACRNAN_Path_978.g3764"/>
</dbReference>
<dbReference type="GO" id="GO:0009251">
    <property type="term" value="P:glucan catabolic process"/>
    <property type="evidence" value="ECO:0007669"/>
    <property type="project" value="TreeGrafter"/>
</dbReference>
<dbReference type="PANTHER" id="PTHR10963:SF24">
    <property type="entry name" value="GLYCOSIDASE C21B10.07-RELATED"/>
    <property type="match status" value="1"/>
</dbReference>
<accession>A0A914CET9</accession>
<dbReference type="Proteomes" id="UP000887540">
    <property type="component" value="Unplaced"/>
</dbReference>
<sequence>VYLGSDNFTTLSWNNTKGRDTINLQSLATFDSGLFILSVDHIPTGPKSAGLWPAFWTYGPNWPNEGEIDILESITYYDHNDISLHTNEGCSFSVNDSIFFNGQWAQQSYGPMTNCTTNPGYGCSINAPNGTYNTGFNQAGGGAYVMEWDAQNFIRIWNFVKPNVPADILNGSPNPNPDTWGMPTAFFRFGDNCNGTKHFRNQVITINNAFCGFAGQSWDYPGGECACANHARFAPYAFSDAYFLVNYIKVFCRPGDPCRAT</sequence>
<dbReference type="Pfam" id="PF26113">
    <property type="entry name" value="GH16_XgeA"/>
    <property type="match status" value="1"/>
</dbReference>
<protein>
    <submittedName>
        <fullName evidence="2">GH16 domain-containing protein</fullName>
    </submittedName>
</protein>
<name>A0A914CET9_9BILA</name>
<evidence type="ECO:0000313" key="2">
    <source>
        <dbReference type="WBParaSite" id="ACRNAN_Path_978.g3764.t1"/>
    </source>
</evidence>
<dbReference type="InterPro" id="IPR013320">
    <property type="entry name" value="ConA-like_dom_sf"/>
</dbReference>